<comment type="caution">
    <text evidence="12">The sequence shown here is derived from an EMBL/GenBank/DDBJ whole genome shotgun (WGS) entry which is preliminary data.</text>
</comment>
<feature type="transmembrane region" description="Helical" evidence="10">
    <location>
        <begin position="366"/>
        <end position="387"/>
    </location>
</feature>
<gene>
    <name evidence="12" type="ORF">GCM10009663_60640</name>
</gene>
<evidence type="ECO:0000259" key="11">
    <source>
        <dbReference type="Pfam" id="PF13231"/>
    </source>
</evidence>
<keyword evidence="3" id="KW-0337">GPI-anchor biosynthesis</keyword>
<dbReference type="RefSeq" id="WP_344626886.1">
    <property type="nucleotide sequence ID" value="NZ_BAAALD010000081.1"/>
</dbReference>
<feature type="transmembrane region" description="Helical" evidence="10">
    <location>
        <begin position="187"/>
        <end position="217"/>
    </location>
</feature>
<feature type="transmembrane region" description="Helical" evidence="10">
    <location>
        <begin position="287"/>
        <end position="310"/>
    </location>
</feature>
<reference evidence="13" key="1">
    <citation type="journal article" date="2019" name="Int. J. Syst. Evol. Microbiol.">
        <title>The Global Catalogue of Microorganisms (GCM) 10K type strain sequencing project: providing services to taxonomists for standard genome sequencing and annotation.</title>
        <authorList>
            <consortium name="The Broad Institute Genomics Platform"/>
            <consortium name="The Broad Institute Genome Sequencing Center for Infectious Disease"/>
            <person name="Wu L."/>
            <person name="Ma J."/>
        </authorList>
    </citation>
    <scope>NUCLEOTIDE SEQUENCE [LARGE SCALE GENOMIC DNA]</scope>
    <source>
        <strain evidence="13">JCM 13002</strain>
    </source>
</reference>
<evidence type="ECO:0000256" key="10">
    <source>
        <dbReference type="SAM" id="Phobius"/>
    </source>
</evidence>
<evidence type="ECO:0000256" key="3">
    <source>
        <dbReference type="ARBA" id="ARBA00022502"/>
    </source>
</evidence>
<evidence type="ECO:0000256" key="9">
    <source>
        <dbReference type="ARBA" id="ARBA00023136"/>
    </source>
</evidence>
<feature type="transmembrane region" description="Helical" evidence="10">
    <location>
        <begin position="26"/>
        <end position="50"/>
    </location>
</feature>
<proteinExistence type="predicted"/>
<feature type="transmembrane region" description="Helical" evidence="10">
    <location>
        <begin position="341"/>
        <end position="359"/>
    </location>
</feature>
<evidence type="ECO:0000313" key="13">
    <source>
        <dbReference type="Proteomes" id="UP001499987"/>
    </source>
</evidence>
<dbReference type="Proteomes" id="UP001499987">
    <property type="component" value="Unassembled WGS sequence"/>
</dbReference>
<feature type="domain" description="Glycosyltransferase RgtA/B/C/D-like" evidence="11">
    <location>
        <begin position="97"/>
        <end position="245"/>
    </location>
</feature>
<evidence type="ECO:0000256" key="7">
    <source>
        <dbReference type="ARBA" id="ARBA00022824"/>
    </source>
</evidence>
<feature type="transmembrane region" description="Helical" evidence="10">
    <location>
        <begin position="117"/>
        <end position="138"/>
    </location>
</feature>
<keyword evidence="6 10" id="KW-0812">Transmembrane</keyword>
<evidence type="ECO:0000313" key="12">
    <source>
        <dbReference type="EMBL" id="GAA1111185.1"/>
    </source>
</evidence>
<evidence type="ECO:0000256" key="5">
    <source>
        <dbReference type="ARBA" id="ARBA00022679"/>
    </source>
</evidence>
<keyword evidence="8 10" id="KW-1133">Transmembrane helix</keyword>
<evidence type="ECO:0000256" key="4">
    <source>
        <dbReference type="ARBA" id="ARBA00022676"/>
    </source>
</evidence>
<evidence type="ECO:0000256" key="6">
    <source>
        <dbReference type="ARBA" id="ARBA00022692"/>
    </source>
</evidence>
<evidence type="ECO:0000256" key="2">
    <source>
        <dbReference type="ARBA" id="ARBA00004687"/>
    </source>
</evidence>
<organism evidence="12 13">
    <name type="scientific">Kitasatospora arboriphila</name>
    <dbReference type="NCBI Taxonomy" id="258052"/>
    <lineage>
        <taxon>Bacteria</taxon>
        <taxon>Bacillati</taxon>
        <taxon>Actinomycetota</taxon>
        <taxon>Actinomycetes</taxon>
        <taxon>Kitasatosporales</taxon>
        <taxon>Streptomycetaceae</taxon>
        <taxon>Kitasatospora</taxon>
    </lineage>
</organism>
<dbReference type="EMBL" id="BAAALD010000081">
    <property type="protein sequence ID" value="GAA1111185.1"/>
    <property type="molecule type" value="Genomic_DNA"/>
</dbReference>
<dbReference type="InterPro" id="IPR007315">
    <property type="entry name" value="PIG-V/Gpi18"/>
</dbReference>
<dbReference type="PANTHER" id="PTHR12468:SF2">
    <property type="entry name" value="GPI MANNOSYLTRANSFERASE 2"/>
    <property type="match status" value="1"/>
</dbReference>
<evidence type="ECO:0000256" key="1">
    <source>
        <dbReference type="ARBA" id="ARBA00004477"/>
    </source>
</evidence>
<sequence>MPVVLSPDTAGQRLGIRARGSAALRAALPALLGYALVRALGILTLVLWPVHGDGSALRRLATLWDAFWYQAIAVHGYAGTAPQPGPYGPYEPYAFFPAYPALIRLVHAVLPVPVHTAALLVAWAAALAAAWGIFAVGAHLYGRRVGVVAAVLWGITPYAVVESAAYSEQLFTAFAAWACYAVLTRRRVWAGALCLAAGLTRPTGIALAAAVSAAALWELLRRRGGPRTALGGLIAPLGFLGFLTWVGVVKGRWDGYFRIQDAWHSRFDFGLSTYRSLRGLLTRADQVWLTDAVVAAVLAGSVVLLVVSVLQRQPPVLVLFSAAMLVLALGDAAYFNSRARFLLPAFGLLLPVANGLVRLRSRSSLVLLLGSAALMSAAYGGYVVFVYPDAP</sequence>
<dbReference type="PANTHER" id="PTHR12468">
    <property type="entry name" value="GPI MANNOSYLTRANSFERASE 2"/>
    <property type="match status" value="1"/>
</dbReference>
<keyword evidence="4" id="KW-0328">Glycosyltransferase</keyword>
<keyword evidence="9 10" id="KW-0472">Membrane</keyword>
<feature type="transmembrane region" description="Helical" evidence="10">
    <location>
        <begin position="317"/>
        <end position="335"/>
    </location>
</feature>
<dbReference type="InterPro" id="IPR038731">
    <property type="entry name" value="RgtA/B/C-like"/>
</dbReference>
<comment type="pathway">
    <text evidence="2">Glycolipid biosynthesis; glycosylphosphatidylinositol-anchor biosynthesis.</text>
</comment>
<feature type="transmembrane region" description="Helical" evidence="10">
    <location>
        <begin position="145"/>
        <end position="167"/>
    </location>
</feature>
<feature type="transmembrane region" description="Helical" evidence="10">
    <location>
        <begin position="229"/>
        <end position="248"/>
    </location>
</feature>
<name>A0ABP4ELS8_9ACTN</name>
<protein>
    <submittedName>
        <fullName evidence="12">Glycosyltransferase family 39 protein</fullName>
    </submittedName>
</protein>
<keyword evidence="5" id="KW-0808">Transferase</keyword>
<keyword evidence="13" id="KW-1185">Reference proteome</keyword>
<keyword evidence="7" id="KW-0256">Endoplasmic reticulum</keyword>
<evidence type="ECO:0000256" key="8">
    <source>
        <dbReference type="ARBA" id="ARBA00022989"/>
    </source>
</evidence>
<dbReference type="Pfam" id="PF13231">
    <property type="entry name" value="PMT_2"/>
    <property type="match status" value="1"/>
</dbReference>
<accession>A0ABP4ELS8</accession>
<comment type="subcellular location">
    <subcellularLocation>
        <location evidence="1">Endoplasmic reticulum membrane</location>
        <topology evidence="1">Multi-pass membrane protein</topology>
    </subcellularLocation>
</comment>